<evidence type="ECO:0000313" key="3">
    <source>
        <dbReference type="Proteomes" id="UP000008037"/>
    </source>
</evidence>
<dbReference type="InParanoid" id="K0IFU6"/>
<dbReference type="GeneID" id="13795130"/>
<protein>
    <submittedName>
        <fullName evidence="2">Uncharacterized protein</fullName>
    </submittedName>
</protein>
<dbReference type="EMBL" id="CP002408">
    <property type="protein sequence ID" value="AFU57678.1"/>
    <property type="molecule type" value="Genomic_DNA"/>
</dbReference>
<keyword evidence="3" id="KW-1185">Reference proteome</keyword>
<reference evidence="2 3" key="1">
    <citation type="journal article" date="2012" name="Environ. Microbiol.">
        <title>The genome of the ammonia-oxidizing Candidatus Nitrososphaera gargensis: insights into metabolic versatility and environmental adaptations.</title>
        <authorList>
            <person name="Spang A."/>
            <person name="Poehlein A."/>
            <person name="Offre P."/>
            <person name="Zumbragel S."/>
            <person name="Haider S."/>
            <person name="Rychlik N."/>
            <person name="Nowka B."/>
            <person name="Schmeisser C."/>
            <person name="Lebedeva E.V."/>
            <person name="Rattei T."/>
            <person name="Bohm C."/>
            <person name="Schmid M."/>
            <person name="Galushko A."/>
            <person name="Hatzenpichler R."/>
            <person name="Weinmaier T."/>
            <person name="Daniel R."/>
            <person name="Schleper C."/>
            <person name="Spieck E."/>
            <person name="Streit W."/>
            <person name="Wagner M."/>
        </authorList>
    </citation>
    <scope>NUCLEOTIDE SEQUENCE [LARGE SCALE GENOMIC DNA]</scope>
    <source>
        <strain evidence="3">Ga9.2</strain>
    </source>
</reference>
<proteinExistence type="predicted"/>
<evidence type="ECO:0000313" key="2">
    <source>
        <dbReference type="EMBL" id="AFU57678.1"/>
    </source>
</evidence>
<dbReference type="Proteomes" id="UP000008037">
    <property type="component" value="Chromosome"/>
</dbReference>
<dbReference type="BioCyc" id="CNIT1237085:G1324-733-MONOMER"/>
<dbReference type="RefSeq" id="WP_015018223.1">
    <property type="nucleotide sequence ID" value="NC_018719.1"/>
</dbReference>
<dbReference type="STRING" id="1237085.Ngar_c07350"/>
<gene>
    <name evidence="2" type="ordered locus">Ngar_c07350</name>
</gene>
<evidence type="ECO:0000256" key="1">
    <source>
        <dbReference type="SAM" id="MobiDB-lite"/>
    </source>
</evidence>
<dbReference type="HOGENOM" id="CLU_2103583_0_0_2"/>
<dbReference type="KEGG" id="nga:Ngar_c07350"/>
<accession>K0IFU6</accession>
<sequence>MSSPYPTQEDELRAKEAQAEDVKKAEETKFLSTFQSVPKRNGETLAKLANAIVSSFNSVMAESRLKPFERQEDIMAGMKKLFEEQINVIEARRVYTIKINPSTAMKEEQESKASS</sequence>
<name>K0IFU6_NITGG</name>
<organism evidence="2 3">
    <name type="scientific">Nitrososphaera gargensis (strain Ga9.2)</name>
    <dbReference type="NCBI Taxonomy" id="1237085"/>
    <lineage>
        <taxon>Archaea</taxon>
        <taxon>Nitrososphaerota</taxon>
        <taxon>Nitrososphaeria</taxon>
        <taxon>Nitrososphaerales</taxon>
        <taxon>Nitrososphaeraceae</taxon>
        <taxon>Nitrososphaera</taxon>
    </lineage>
</organism>
<feature type="region of interest" description="Disordered" evidence="1">
    <location>
        <begin position="1"/>
        <end position="21"/>
    </location>
</feature>
<dbReference type="AlphaFoldDB" id="K0IFU6"/>
<feature type="compositionally biased region" description="Basic and acidic residues" evidence="1">
    <location>
        <begin position="10"/>
        <end position="21"/>
    </location>
</feature>